<gene>
    <name evidence="1" type="ORF">Selli1_33410</name>
</gene>
<dbReference type="RefSeq" id="WP_281874189.1">
    <property type="nucleotide sequence ID" value="NZ_BSBO01000050.1"/>
</dbReference>
<comment type="caution">
    <text evidence="1">The sequence shown here is derived from an EMBL/GenBank/DDBJ whole genome shotgun (WGS) entry which is preliminary data.</text>
</comment>
<dbReference type="AlphaFoldDB" id="A0A9W6CBH4"/>
<evidence type="ECO:0000313" key="1">
    <source>
        <dbReference type="EMBL" id="GLG06167.1"/>
    </source>
</evidence>
<organism evidence="1 2">
    <name type="scientific">Sellimonas catena</name>
    <dbReference type="NCBI Taxonomy" id="2994035"/>
    <lineage>
        <taxon>Bacteria</taxon>
        <taxon>Bacillati</taxon>
        <taxon>Bacillota</taxon>
        <taxon>Clostridia</taxon>
        <taxon>Lachnospirales</taxon>
        <taxon>Lachnospiraceae</taxon>
        <taxon>Sellimonas</taxon>
    </lineage>
</organism>
<name>A0A9W6CBH4_9FIRM</name>
<proteinExistence type="predicted"/>
<dbReference type="EMBL" id="BSBO01000050">
    <property type="protein sequence ID" value="GLG06167.1"/>
    <property type="molecule type" value="Genomic_DNA"/>
</dbReference>
<evidence type="ECO:0000313" key="2">
    <source>
        <dbReference type="Proteomes" id="UP001145145"/>
    </source>
</evidence>
<dbReference type="Proteomes" id="UP001145145">
    <property type="component" value="Unassembled WGS sequence"/>
</dbReference>
<accession>A0A9W6CBH4</accession>
<sequence>MNRYQMIEVVKELLEVLNRKKITPNEARSIGEIFKESIEECNKRGVQDYMSTGEFHGDPPKA</sequence>
<reference evidence="1 2" key="1">
    <citation type="journal article" date="2023" name="Int. J. Syst. Evol. Microbiol.">
        <title>Sellimonas catena sp. nov., isolated from human faeces.</title>
        <authorList>
            <person name="Hisatomi A."/>
            <person name="Ohkuma M."/>
            <person name="Sakamoto M."/>
        </authorList>
    </citation>
    <scope>NUCLEOTIDE SEQUENCE [LARGE SCALE GENOMIC DNA]</scope>
    <source>
        <strain evidence="1 2">12EGH17</strain>
    </source>
</reference>
<protein>
    <submittedName>
        <fullName evidence="1">Uncharacterized protein</fullName>
    </submittedName>
</protein>
<keyword evidence="2" id="KW-1185">Reference proteome</keyword>